<feature type="transmembrane region" description="Helical" evidence="5">
    <location>
        <begin position="172"/>
        <end position="194"/>
    </location>
</feature>
<dbReference type="Proteomes" id="UP001145069">
    <property type="component" value="Unassembled WGS sequence"/>
</dbReference>
<evidence type="ECO:0000256" key="5">
    <source>
        <dbReference type="SAM" id="Phobius"/>
    </source>
</evidence>
<accession>A0A9X4AEZ0</accession>
<evidence type="ECO:0000256" key="1">
    <source>
        <dbReference type="ARBA" id="ARBA00022475"/>
    </source>
</evidence>
<evidence type="ECO:0000313" key="7">
    <source>
        <dbReference type="Proteomes" id="UP001145069"/>
    </source>
</evidence>
<evidence type="ECO:0000256" key="3">
    <source>
        <dbReference type="ARBA" id="ARBA00022989"/>
    </source>
</evidence>
<feature type="transmembrane region" description="Helical" evidence="5">
    <location>
        <begin position="6"/>
        <end position="27"/>
    </location>
</feature>
<keyword evidence="1" id="KW-1003">Cell membrane</keyword>
<evidence type="ECO:0000256" key="2">
    <source>
        <dbReference type="ARBA" id="ARBA00022692"/>
    </source>
</evidence>
<feature type="transmembrane region" description="Helical" evidence="5">
    <location>
        <begin position="39"/>
        <end position="60"/>
    </location>
</feature>
<dbReference type="InterPro" id="IPR014205">
    <property type="entry name" value="Spore_YtaF"/>
</dbReference>
<dbReference type="AlphaFoldDB" id="A0A9X4AEZ0"/>
<comment type="caution">
    <text evidence="6">The sequence shown here is derived from an EMBL/GenBank/DDBJ whole genome shotgun (WGS) entry which is preliminary data.</text>
</comment>
<gene>
    <name evidence="6" type="primary">ytaF</name>
    <name evidence="6" type="ORF">NC799_10515</name>
</gene>
<sequence>MIGIDYLYLFILGLAVSLDGFGVGLSYGIRKIKIPLPSILVITICTGVMVFAAMEFGGLLTKFTSVDIANKIGAFILIGIGLWATINYFRNNEKKEQPSKQEVDNKTSNSKVIRINLQSLGLIIEILKVPSAADIDKSGIIKGWEAVLLGIALSLDAFGAGIGASFMGFPPIITAITITFFSYLLIFSGMKIGLIFSEIKWLRFMSFLPGFILIVIGITRLIN</sequence>
<dbReference type="InterPro" id="IPR003810">
    <property type="entry name" value="Mntp/YtaF"/>
</dbReference>
<feature type="transmembrane region" description="Helical" evidence="5">
    <location>
        <begin position="146"/>
        <end position="166"/>
    </location>
</feature>
<name>A0A9X4AEZ0_9BACI</name>
<keyword evidence="7" id="KW-1185">Reference proteome</keyword>
<keyword evidence="4 5" id="KW-0472">Membrane</keyword>
<keyword evidence="2 5" id="KW-0812">Transmembrane</keyword>
<proteinExistence type="predicted"/>
<dbReference type="RefSeq" id="WP_272446394.1">
    <property type="nucleotide sequence ID" value="NZ_JAMQKC010000008.1"/>
</dbReference>
<dbReference type="PANTHER" id="PTHR35529">
    <property type="entry name" value="MANGANESE EFFLUX PUMP MNTP-RELATED"/>
    <property type="match status" value="1"/>
</dbReference>
<keyword evidence="3 5" id="KW-1133">Transmembrane helix</keyword>
<dbReference type="NCBIfam" id="TIGR02840">
    <property type="entry name" value="spore_YtaF"/>
    <property type="match status" value="1"/>
</dbReference>
<evidence type="ECO:0000256" key="4">
    <source>
        <dbReference type="ARBA" id="ARBA00023136"/>
    </source>
</evidence>
<feature type="transmembrane region" description="Helical" evidence="5">
    <location>
        <begin position="201"/>
        <end position="222"/>
    </location>
</feature>
<organism evidence="6 7">
    <name type="scientific">Aquibacillus salsiterrae</name>
    <dbReference type="NCBI Taxonomy" id="2950439"/>
    <lineage>
        <taxon>Bacteria</taxon>
        <taxon>Bacillati</taxon>
        <taxon>Bacillota</taxon>
        <taxon>Bacilli</taxon>
        <taxon>Bacillales</taxon>
        <taxon>Bacillaceae</taxon>
        <taxon>Aquibacillus</taxon>
    </lineage>
</organism>
<reference evidence="6" key="1">
    <citation type="submission" date="2022-06" db="EMBL/GenBank/DDBJ databases">
        <title>Aquibacillus sp. a new bacterium isolated from soil saline samples.</title>
        <authorList>
            <person name="Galisteo C."/>
            <person name="De La Haba R."/>
            <person name="Sanchez-Porro C."/>
            <person name="Ventosa A."/>
        </authorList>
    </citation>
    <scope>NUCLEOTIDE SEQUENCE</scope>
    <source>
        <strain evidence="6">3ASR75-54</strain>
    </source>
</reference>
<feature type="transmembrane region" description="Helical" evidence="5">
    <location>
        <begin position="72"/>
        <end position="89"/>
    </location>
</feature>
<protein>
    <submittedName>
        <fullName evidence="6">Sporulation membrane protein YtaF</fullName>
    </submittedName>
</protein>
<dbReference type="Pfam" id="PF02659">
    <property type="entry name" value="Mntp"/>
    <property type="match status" value="2"/>
</dbReference>
<dbReference type="PANTHER" id="PTHR35529:SF2">
    <property type="entry name" value="SPORULATION PROTEIN YTAF-RELATED"/>
    <property type="match status" value="1"/>
</dbReference>
<evidence type="ECO:0000313" key="6">
    <source>
        <dbReference type="EMBL" id="MDC3417326.1"/>
    </source>
</evidence>
<dbReference type="EMBL" id="JAMQKC010000008">
    <property type="protein sequence ID" value="MDC3417326.1"/>
    <property type="molecule type" value="Genomic_DNA"/>
</dbReference>